<dbReference type="Pfam" id="PF00646">
    <property type="entry name" value="F-box"/>
    <property type="match status" value="1"/>
</dbReference>
<dbReference type="InterPro" id="IPR001810">
    <property type="entry name" value="F-box_dom"/>
</dbReference>
<dbReference type="InterPro" id="IPR032675">
    <property type="entry name" value="LRR_dom_sf"/>
</dbReference>
<dbReference type="AlphaFoldDB" id="A0A1E5UZW7"/>
<dbReference type="Gene3D" id="1.20.1280.50">
    <property type="match status" value="1"/>
</dbReference>
<dbReference type="InterPro" id="IPR036047">
    <property type="entry name" value="F-box-like_dom_sf"/>
</dbReference>
<dbReference type="OrthoDB" id="665709at2759"/>
<gene>
    <name evidence="2" type="ORF">BAE44_0020526</name>
</gene>
<dbReference type="InterPro" id="IPR044997">
    <property type="entry name" value="F-box_plant"/>
</dbReference>
<dbReference type="STRING" id="888268.A0A1E5UZW7"/>
<comment type="caution">
    <text evidence="2">The sequence shown here is derived from an EMBL/GenBank/DDBJ whole genome shotgun (WGS) entry which is preliminary data.</text>
</comment>
<proteinExistence type="predicted"/>
<feature type="domain" description="F-box" evidence="1">
    <location>
        <begin position="20"/>
        <end position="56"/>
    </location>
</feature>
<reference evidence="2 3" key="1">
    <citation type="submission" date="2016-09" db="EMBL/GenBank/DDBJ databases">
        <title>The draft genome of Dichanthelium oligosanthes: A C3 panicoid grass species.</title>
        <authorList>
            <person name="Studer A.J."/>
            <person name="Schnable J.C."/>
            <person name="Brutnell T.P."/>
        </authorList>
    </citation>
    <scope>NUCLEOTIDE SEQUENCE [LARGE SCALE GENOMIC DNA]</scope>
    <source>
        <strain evidence="3">cv. Kellogg 1175</strain>
        <tissue evidence="2">Leaf</tissue>
    </source>
</reference>
<protein>
    <recommendedName>
        <fullName evidence="1">F-box domain-containing protein</fullName>
    </recommendedName>
</protein>
<dbReference type="PANTHER" id="PTHR32153">
    <property type="entry name" value="OJ000223_09.16 PROTEIN"/>
    <property type="match status" value="1"/>
</dbReference>
<dbReference type="SUPFAM" id="SSF52047">
    <property type="entry name" value="RNI-like"/>
    <property type="match status" value="1"/>
</dbReference>
<dbReference type="Gene3D" id="3.80.10.10">
    <property type="entry name" value="Ribonuclease Inhibitor"/>
    <property type="match status" value="1"/>
</dbReference>
<keyword evidence="3" id="KW-1185">Reference proteome</keyword>
<sequence length="459" mass="52264">MMDCPSGSSPPLNLQQSQDEDRISGLPDHILLDILERLDLHEAIRASTLSRRWAQLPHLLSCLLIDVAHFLPRDAHKRKTCTVDQIMTAYTAAVRRLLPSSSTSSDHRATIKQLQLSFYLTDPYLCSIGHAVGDVMELGNTTYLEFTIWADIRRPSYDQTVLYGERFMSFFRDCPKAFRWLTRLILDNITFGDSDLNSFLNTCSNLQFLSLRYCDSAFDLVTGEDTVLKIDAPHSALLVLEMHTCGFARVDLIQAPKLGRLVCTAWAGANPPLTFGNLPCLDNITLCSAAKEWHTPFPLSQCFSNTTNLSIMYLNFADQMVWIEPEDPKHLSRALNNLREVSRHPCESSRCENSAKKVNVLWHQASPEFKHRKLSLLEIIGFAVDEKLMKYIRHVMERAVGLKRIRLLDQPPCSKCDAIDDAQLPSHIRWRFPEEKEERKLIKQQLIDGFSSCIEISIG</sequence>
<dbReference type="Proteomes" id="UP000095767">
    <property type="component" value="Unassembled WGS sequence"/>
</dbReference>
<dbReference type="PROSITE" id="PS50181">
    <property type="entry name" value="FBOX"/>
    <property type="match status" value="1"/>
</dbReference>
<dbReference type="SUPFAM" id="SSF81383">
    <property type="entry name" value="F-box domain"/>
    <property type="match status" value="1"/>
</dbReference>
<evidence type="ECO:0000259" key="1">
    <source>
        <dbReference type="PROSITE" id="PS50181"/>
    </source>
</evidence>
<dbReference type="EMBL" id="LWDX02056576">
    <property type="protein sequence ID" value="OEL18453.1"/>
    <property type="molecule type" value="Genomic_DNA"/>
</dbReference>
<accession>A0A1E5UZW7</accession>
<evidence type="ECO:0000313" key="2">
    <source>
        <dbReference type="EMBL" id="OEL18453.1"/>
    </source>
</evidence>
<organism evidence="2 3">
    <name type="scientific">Dichanthelium oligosanthes</name>
    <dbReference type="NCBI Taxonomy" id="888268"/>
    <lineage>
        <taxon>Eukaryota</taxon>
        <taxon>Viridiplantae</taxon>
        <taxon>Streptophyta</taxon>
        <taxon>Embryophyta</taxon>
        <taxon>Tracheophyta</taxon>
        <taxon>Spermatophyta</taxon>
        <taxon>Magnoliopsida</taxon>
        <taxon>Liliopsida</taxon>
        <taxon>Poales</taxon>
        <taxon>Poaceae</taxon>
        <taxon>PACMAD clade</taxon>
        <taxon>Panicoideae</taxon>
        <taxon>Panicodae</taxon>
        <taxon>Paniceae</taxon>
        <taxon>Dichantheliinae</taxon>
        <taxon>Dichanthelium</taxon>
    </lineage>
</organism>
<name>A0A1E5UZW7_9POAL</name>
<evidence type="ECO:0000313" key="3">
    <source>
        <dbReference type="Proteomes" id="UP000095767"/>
    </source>
</evidence>